<dbReference type="RefSeq" id="WP_130499156.1">
    <property type="nucleotide sequence ID" value="NZ_SHMP01000003.1"/>
</dbReference>
<dbReference type="SUPFAM" id="SSF55811">
    <property type="entry name" value="Nudix"/>
    <property type="match status" value="1"/>
</dbReference>
<evidence type="ECO:0000256" key="1">
    <source>
        <dbReference type="ARBA" id="ARBA00001946"/>
    </source>
</evidence>
<evidence type="ECO:0000259" key="3">
    <source>
        <dbReference type="PROSITE" id="PS51462"/>
    </source>
</evidence>
<dbReference type="Pfam" id="PF00293">
    <property type="entry name" value="NUDIX"/>
    <property type="match status" value="1"/>
</dbReference>
<dbReference type="CDD" id="cd03424">
    <property type="entry name" value="NUDIX_ADPRase_Nudt5_UGPPase_Nudt14"/>
    <property type="match status" value="1"/>
</dbReference>
<dbReference type="GO" id="GO:0019693">
    <property type="term" value="P:ribose phosphate metabolic process"/>
    <property type="evidence" value="ECO:0007669"/>
    <property type="project" value="TreeGrafter"/>
</dbReference>
<dbReference type="InterPro" id="IPR020084">
    <property type="entry name" value="NUDIX_hydrolase_CS"/>
</dbReference>
<name>A0A482YBK1_9EURY</name>
<organism evidence="4">
    <name type="scientific">Natrinema hispanicum</name>
    <dbReference type="NCBI Taxonomy" id="392421"/>
    <lineage>
        <taxon>Archaea</taxon>
        <taxon>Methanobacteriati</taxon>
        <taxon>Methanobacteriota</taxon>
        <taxon>Stenosarchaea group</taxon>
        <taxon>Halobacteria</taxon>
        <taxon>Halobacteriales</taxon>
        <taxon>Natrialbaceae</taxon>
        <taxon>Natrinema</taxon>
    </lineage>
</organism>
<dbReference type="PROSITE" id="PS51462">
    <property type="entry name" value="NUDIX"/>
    <property type="match status" value="1"/>
</dbReference>
<dbReference type="AlphaFoldDB" id="A0A482YBK1"/>
<comment type="caution">
    <text evidence="4">The sequence shown here is derived from an EMBL/GenBank/DDBJ whole genome shotgun (WGS) entry which is preliminary data.</text>
</comment>
<evidence type="ECO:0000256" key="2">
    <source>
        <dbReference type="ARBA" id="ARBA00022801"/>
    </source>
</evidence>
<dbReference type="PANTHER" id="PTHR11839:SF18">
    <property type="entry name" value="NUDIX HYDROLASE DOMAIN-CONTAINING PROTEIN"/>
    <property type="match status" value="1"/>
</dbReference>
<dbReference type="InterPro" id="IPR015797">
    <property type="entry name" value="NUDIX_hydrolase-like_dom_sf"/>
</dbReference>
<dbReference type="PANTHER" id="PTHR11839">
    <property type="entry name" value="UDP/ADP-SUGAR PYROPHOSPHATASE"/>
    <property type="match status" value="1"/>
</dbReference>
<dbReference type="InterPro" id="IPR000086">
    <property type="entry name" value="NUDIX_hydrolase_dom"/>
</dbReference>
<proteinExistence type="predicted"/>
<dbReference type="Gene3D" id="3.90.79.10">
    <property type="entry name" value="Nucleoside Triphosphate Pyrophosphohydrolase"/>
    <property type="match status" value="1"/>
</dbReference>
<comment type="cofactor">
    <cofactor evidence="1">
        <name>Mg(2+)</name>
        <dbReference type="ChEBI" id="CHEBI:18420"/>
    </cofactor>
</comment>
<accession>A0A482YBK1</accession>
<protein>
    <submittedName>
        <fullName evidence="4">ADP-ribose pyrophosphatase</fullName>
    </submittedName>
</protein>
<feature type="domain" description="Nudix hydrolase" evidence="3">
    <location>
        <begin position="42"/>
        <end position="188"/>
    </location>
</feature>
<reference evidence="4" key="1">
    <citation type="submission" date="2019-02" db="EMBL/GenBank/DDBJ databases">
        <title>Genomic Encyclopedia of Archaeal and Bacterial Type Strains, Phase II (KMG-II): from individual species to whole genera.</title>
        <authorList>
            <person name="Goeker M."/>
        </authorList>
    </citation>
    <scope>NUCLEOTIDE SEQUENCE [LARGE SCALE GENOMIC DNA]</scope>
    <source>
        <strain evidence="4">DSM 18328</strain>
    </source>
</reference>
<dbReference type="PROSITE" id="PS00893">
    <property type="entry name" value="NUDIX_BOX"/>
    <property type="match status" value="1"/>
</dbReference>
<dbReference type="OrthoDB" id="192849at2157"/>
<keyword evidence="2" id="KW-0378">Hydrolase</keyword>
<gene>
    <name evidence="4" type="ORF">BDK88_0677</name>
</gene>
<evidence type="ECO:0000313" key="4">
    <source>
        <dbReference type="EMBL" id="RZV11796.1"/>
    </source>
</evidence>
<dbReference type="GO" id="GO:0006753">
    <property type="term" value="P:nucleoside phosphate metabolic process"/>
    <property type="evidence" value="ECO:0007669"/>
    <property type="project" value="TreeGrafter"/>
</dbReference>
<dbReference type="EMBL" id="SHMP01000003">
    <property type="protein sequence ID" value="RZV11796.1"/>
    <property type="molecule type" value="Genomic_DNA"/>
</dbReference>
<sequence length="195" mass="21885">MTVPDDWDLLEERTEYETGWYDGGYDRFEQPDGSEKRYYWADLPPAVVVVARIDGGVLADTDDGDDGRDTGDRILFVEQYRPTIRETHLELPAGIVEDGESYTQAATRELEEETGFRPTSTALLQEYAVATGVLRHDRAIVYAEGLEPGEQELDNNEFLEVTTVPVDEALERAREQPTNDATLEGLLLAKEDGLL</sequence>
<dbReference type="GO" id="GO:0016787">
    <property type="term" value="F:hydrolase activity"/>
    <property type="evidence" value="ECO:0007669"/>
    <property type="project" value="UniProtKB-KW"/>
</dbReference>
<dbReference type="Proteomes" id="UP000291097">
    <property type="component" value="Unassembled WGS sequence"/>
</dbReference>